<evidence type="ECO:0000313" key="3">
    <source>
        <dbReference type="EMBL" id="OPC65960.1"/>
    </source>
</evidence>
<dbReference type="RefSeq" id="WP_078771554.1">
    <property type="nucleotide sequence ID" value="NZ_CBCSBR010000068.1"/>
</dbReference>
<dbReference type="InterPro" id="IPR005182">
    <property type="entry name" value="YdbS-like_PH"/>
</dbReference>
<organism evidence="3 4">
    <name type="scientific">Elizabethkingia occulta</name>
    <dbReference type="NCBI Taxonomy" id="1867263"/>
    <lineage>
        <taxon>Bacteria</taxon>
        <taxon>Pseudomonadati</taxon>
        <taxon>Bacteroidota</taxon>
        <taxon>Flavobacteriia</taxon>
        <taxon>Flavobacteriales</taxon>
        <taxon>Weeksellaceae</taxon>
        <taxon>Elizabethkingia</taxon>
    </lineage>
</organism>
<dbReference type="Proteomes" id="UP000190813">
    <property type="component" value="Unassembled WGS sequence"/>
</dbReference>
<gene>
    <name evidence="3" type="ORF">BAZ10_01615</name>
</gene>
<protein>
    <recommendedName>
        <fullName evidence="2">YdbS-like PH domain-containing protein</fullName>
    </recommendedName>
</protein>
<name>A0A1T3MNV2_9FLAO</name>
<keyword evidence="1" id="KW-1133">Transmembrane helix</keyword>
<comment type="caution">
    <text evidence="3">The sequence shown here is derived from an EMBL/GenBank/DDBJ whole genome shotgun (WGS) entry which is preliminary data.</text>
</comment>
<dbReference type="EMBL" id="MAHX01000013">
    <property type="protein sequence ID" value="OPC65960.1"/>
    <property type="molecule type" value="Genomic_DNA"/>
</dbReference>
<proteinExistence type="predicted"/>
<keyword evidence="4" id="KW-1185">Reference proteome</keyword>
<feature type="domain" description="YdbS-like PH" evidence="2">
    <location>
        <begin position="77"/>
        <end position="147"/>
    </location>
</feature>
<dbReference type="PANTHER" id="PTHR37938:SF1">
    <property type="entry name" value="BLL0215 PROTEIN"/>
    <property type="match status" value="1"/>
</dbReference>
<dbReference type="Pfam" id="PF03703">
    <property type="entry name" value="bPH_2"/>
    <property type="match status" value="1"/>
</dbReference>
<feature type="transmembrane region" description="Helical" evidence="1">
    <location>
        <begin position="21"/>
        <end position="44"/>
    </location>
</feature>
<keyword evidence="1" id="KW-0812">Transmembrane</keyword>
<evidence type="ECO:0000259" key="2">
    <source>
        <dbReference type="Pfam" id="PF03703"/>
    </source>
</evidence>
<reference evidence="3 4" key="1">
    <citation type="submission" date="2016-06" db="EMBL/GenBank/DDBJ databases">
        <title>Revisiting the taxonomy of the Elizabethkingia Genus based on Whole-Genome Sequencing, Optical Mapping, and MALDI-TOF.</title>
        <authorList>
            <person name="Nicholson A.C."/>
        </authorList>
    </citation>
    <scope>NUCLEOTIDE SEQUENCE [LARGE SCALE GENOMIC DNA]</scope>
    <source>
        <strain evidence="3 4">G4070</strain>
    </source>
</reference>
<sequence>MEDLLTDFKTSSEPIKYEAKIHWFSYVIPIIFIAIGSIGVLYFLLLGYAFMFGFMGIISLFLIFLFIKGILKVIRNKNTKIYVTDNYLTLSTGILGKTFSDISLNKLEGMWVHQSFLGKMLNFGSLIVTTGGVTHLYSIENPMELRNVLTYSQKHAN</sequence>
<evidence type="ECO:0000256" key="1">
    <source>
        <dbReference type="SAM" id="Phobius"/>
    </source>
</evidence>
<feature type="transmembrane region" description="Helical" evidence="1">
    <location>
        <begin position="50"/>
        <end position="71"/>
    </location>
</feature>
<dbReference type="AlphaFoldDB" id="A0A1T3MNV2"/>
<dbReference type="PANTHER" id="PTHR37938">
    <property type="entry name" value="BLL0215 PROTEIN"/>
    <property type="match status" value="1"/>
</dbReference>
<accession>A0A1T3MNV2</accession>
<evidence type="ECO:0000313" key="4">
    <source>
        <dbReference type="Proteomes" id="UP000190813"/>
    </source>
</evidence>
<keyword evidence="1" id="KW-0472">Membrane</keyword>